<dbReference type="Gene3D" id="1.10.357.10">
    <property type="entry name" value="Tetracycline Repressor, domain 2"/>
    <property type="match status" value="1"/>
</dbReference>
<evidence type="ECO:0000256" key="2">
    <source>
        <dbReference type="ARBA" id="ARBA00023125"/>
    </source>
</evidence>
<dbReference type="SUPFAM" id="SSF48498">
    <property type="entry name" value="Tetracyclin repressor-like, C-terminal domain"/>
    <property type="match status" value="1"/>
</dbReference>
<keyword evidence="1" id="KW-0805">Transcription regulation</keyword>
<dbReference type="GO" id="GO:0045892">
    <property type="term" value="P:negative regulation of DNA-templated transcription"/>
    <property type="evidence" value="ECO:0007669"/>
    <property type="project" value="UniProtKB-ARBA"/>
</dbReference>
<dbReference type="EMBL" id="FONR01000009">
    <property type="protein sequence ID" value="SFF58609.1"/>
    <property type="molecule type" value="Genomic_DNA"/>
</dbReference>
<dbReference type="PANTHER" id="PTHR47506:SF6">
    <property type="entry name" value="HTH-TYPE TRANSCRIPTIONAL REPRESSOR NEMR"/>
    <property type="match status" value="1"/>
</dbReference>
<dbReference type="GO" id="GO:0003677">
    <property type="term" value="F:DNA binding"/>
    <property type="evidence" value="ECO:0007669"/>
    <property type="project" value="UniProtKB-UniRule"/>
</dbReference>
<feature type="DNA-binding region" description="H-T-H motif" evidence="4">
    <location>
        <begin position="26"/>
        <end position="45"/>
    </location>
</feature>
<protein>
    <submittedName>
        <fullName evidence="6">Transcriptional regulator, TetR family</fullName>
    </submittedName>
</protein>
<keyword evidence="2 4" id="KW-0238">DNA-binding</keyword>
<dbReference type="PANTHER" id="PTHR47506">
    <property type="entry name" value="TRANSCRIPTIONAL REGULATORY PROTEIN"/>
    <property type="match status" value="1"/>
</dbReference>
<evidence type="ECO:0000256" key="3">
    <source>
        <dbReference type="ARBA" id="ARBA00023163"/>
    </source>
</evidence>
<evidence type="ECO:0000313" key="6">
    <source>
        <dbReference type="EMBL" id="SFF58609.1"/>
    </source>
</evidence>
<dbReference type="OrthoDB" id="7505659at2"/>
<dbReference type="PROSITE" id="PS50977">
    <property type="entry name" value="HTH_TETR_2"/>
    <property type="match status" value="1"/>
</dbReference>
<evidence type="ECO:0000256" key="4">
    <source>
        <dbReference type="PROSITE-ProRule" id="PRU00335"/>
    </source>
</evidence>
<dbReference type="InterPro" id="IPR036271">
    <property type="entry name" value="Tet_transcr_reg_TetR-rel_C_sf"/>
</dbReference>
<dbReference type="InterPro" id="IPR001647">
    <property type="entry name" value="HTH_TetR"/>
</dbReference>
<feature type="domain" description="HTH tetR-type" evidence="5">
    <location>
        <begin position="3"/>
        <end position="63"/>
    </location>
</feature>
<dbReference type="Pfam" id="PF00440">
    <property type="entry name" value="TetR_N"/>
    <property type="match status" value="1"/>
</dbReference>
<evidence type="ECO:0000313" key="7">
    <source>
        <dbReference type="Proteomes" id="UP000181942"/>
    </source>
</evidence>
<proteinExistence type="predicted"/>
<sequence length="188" mass="21331">MKETRREEILEAALRVFAERGYRGTSIDAVAERAGLTRQGVLHYFPSKKKLFMALLRFREDLNREHLVGHDDKDDWPGLFAEVVAYDHTYPCLAQVHSVMLAEGVTGADPAQQYLHDHYETMQALMIARLTERYGERLPSGLAPRAAARAMLAMLDGMQQQWLLDGEQDDYPEIMRDVLSVLLGSTPV</sequence>
<dbReference type="AlphaFoldDB" id="A0A1I2JWN3"/>
<gene>
    <name evidence="6" type="ORF">SAMN02787118_10952</name>
</gene>
<dbReference type="RefSeq" id="WP_075029342.1">
    <property type="nucleotide sequence ID" value="NZ_BMUQ01000029.1"/>
</dbReference>
<keyword evidence="3" id="KW-0804">Transcription</keyword>
<accession>A0A1I2JWN3</accession>
<dbReference type="PRINTS" id="PR00455">
    <property type="entry name" value="HTHTETR"/>
</dbReference>
<evidence type="ECO:0000256" key="1">
    <source>
        <dbReference type="ARBA" id="ARBA00023015"/>
    </source>
</evidence>
<dbReference type="Proteomes" id="UP000181942">
    <property type="component" value="Unassembled WGS sequence"/>
</dbReference>
<dbReference type="FunFam" id="1.10.10.60:FF:000141">
    <property type="entry name" value="TetR family transcriptional regulator"/>
    <property type="match status" value="1"/>
</dbReference>
<dbReference type="InterPro" id="IPR009057">
    <property type="entry name" value="Homeodomain-like_sf"/>
</dbReference>
<organism evidence="6 7">
    <name type="scientific">Streptomyces mirabilis</name>
    <dbReference type="NCBI Taxonomy" id="68239"/>
    <lineage>
        <taxon>Bacteria</taxon>
        <taxon>Bacillati</taxon>
        <taxon>Actinomycetota</taxon>
        <taxon>Actinomycetes</taxon>
        <taxon>Kitasatosporales</taxon>
        <taxon>Streptomycetaceae</taxon>
        <taxon>Streptomyces</taxon>
    </lineage>
</organism>
<evidence type="ECO:0000259" key="5">
    <source>
        <dbReference type="PROSITE" id="PS50977"/>
    </source>
</evidence>
<dbReference type="SUPFAM" id="SSF46689">
    <property type="entry name" value="Homeodomain-like"/>
    <property type="match status" value="1"/>
</dbReference>
<name>A0A1I2JWN3_9ACTN</name>
<reference evidence="6 7" key="1">
    <citation type="submission" date="2016-10" db="EMBL/GenBank/DDBJ databases">
        <authorList>
            <person name="de Groot N.N."/>
        </authorList>
    </citation>
    <scope>NUCLEOTIDE SEQUENCE [LARGE SCALE GENOMIC DNA]</scope>
    <source>
        <strain evidence="6 7">OK461</strain>
    </source>
</reference>